<evidence type="ECO:0000313" key="1">
    <source>
        <dbReference type="EMBL" id="PNF16646.1"/>
    </source>
</evidence>
<dbReference type="EMBL" id="NEVH01024944">
    <property type="protein sequence ID" value="PNF16646.1"/>
    <property type="molecule type" value="Genomic_DNA"/>
</dbReference>
<dbReference type="InParanoid" id="A0A2J7PJY6"/>
<dbReference type="Proteomes" id="UP000235965">
    <property type="component" value="Unassembled WGS sequence"/>
</dbReference>
<reference evidence="1 2" key="1">
    <citation type="submission" date="2017-12" db="EMBL/GenBank/DDBJ databases">
        <title>Hemimetabolous genomes reveal molecular basis of termite eusociality.</title>
        <authorList>
            <person name="Harrison M.C."/>
            <person name="Jongepier E."/>
            <person name="Robertson H.M."/>
            <person name="Arning N."/>
            <person name="Bitard-Feildel T."/>
            <person name="Chao H."/>
            <person name="Childers C.P."/>
            <person name="Dinh H."/>
            <person name="Doddapaneni H."/>
            <person name="Dugan S."/>
            <person name="Gowin J."/>
            <person name="Greiner C."/>
            <person name="Han Y."/>
            <person name="Hu H."/>
            <person name="Hughes D.S.T."/>
            <person name="Huylmans A.-K."/>
            <person name="Kemena C."/>
            <person name="Kremer L.P.M."/>
            <person name="Lee S.L."/>
            <person name="Lopez-Ezquerra A."/>
            <person name="Mallet L."/>
            <person name="Monroy-Kuhn J.M."/>
            <person name="Moser A."/>
            <person name="Murali S.C."/>
            <person name="Muzny D.M."/>
            <person name="Otani S."/>
            <person name="Piulachs M.-D."/>
            <person name="Poelchau M."/>
            <person name="Qu J."/>
            <person name="Schaub F."/>
            <person name="Wada-Katsumata A."/>
            <person name="Worley K.C."/>
            <person name="Xie Q."/>
            <person name="Ylla G."/>
            <person name="Poulsen M."/>
            <person name="Gibbs R.A."/>
            <person name="Schal C."/>
            <person name="Richards S."/>
            <person name="Belles X."/>
            <person name="Korb J."/>
            <person name="Bornberg-Bauer E."/>
        </authorList>
    </citation>
    <scope>NUCLEOTIDE SEQUENCE [LARGE SCALE GENOMIC DNA]</scope>
    <source>
        <tissue evidence="1">Whole body</tissue>
    </source>
</reference>
<proteinExistence type="predicted"/>
<sequence>MANRTQQMKCEVAGYLQDFRKPEGITNWSCRKVDNLMQCCGQGGQGQNFTMEPERWRCVLEKYVTPFTIVNPASESAFYFLNVTT</sequence>
<accession>A0A2J7PJY6</accession>
<comment type="caution">
    <text evidence="1">The sequence shown here is derived from an EMBL/GenBank/DDBJ whole genome shotgun (WGS) entry which is preliminary data.</text>
</comment>
<evidence type="ECO:0000313" key="2">
    <source>
        <dbReference type="Proteomes" id="UP000235965"/>
    </source>
</evidence>
<dbReference type="AlphaFoldDB" id="A0A2J7PJY6"/>
<gene>
    <name evidence="1" type="ORF">B7P43_G06431</name>
</gene>
<keyword evidence="2" id="KW-1185">Reference proteome</keyword>
<name>A0A2J7PJY6_9NEOP</name>
<organism evidence="1 2">
    <name type="scientific">Cryptotermes secundus</name>
    <dbReference type="NCBI Taxonomy" id="105785"/>
    <lineage>
        <taxon>Eukaryota</taxon>
        <taxon>Metazoa</taxon>
        <taxon>Ecdysozoa</taxon>
        <taxon>Arthropoda</taxon>
        <taxon>Hexapoda</taxon>
        <taxon>Insecta</taxon>
        <taxon>Pterygota</taxon>
        <taxon>Neoptera</taxon>
        <taxon>Polyneoptera</taxon>
        <taxon>Dictyoptera</taxon>
        <taxon>Blattodea</taxon>
        <taxon>Blattoidea</taxon>
        <taxon>Termitoidae</taxon>
        <taxon>Kalotermitidae</taxon>
        <taxon>Cryptotermitinae</taxon>
        <taxon>Cryptotermes</taxon>
    </lineage>
</organism>
<protein>
    <submittedName>
        <fullName evidence="1">Uncharacterized protein</fullName>
    </submittedName>
</protein>